<name>A0A936ZLY8_9BURK</name>
<evidence type="ECO:0000256" key="2">
    <source>
        <dbReference type="SAM" id="SignalP"/>
    </source>
</evidence>
<dbReference type="EMBL" id="JAEQNA010000007">
    <property type="protein sequence ID" value="MBL0422237.1"/>
    <property type="molecule type" value="Genomic_DNA"/>
</dbReference>
<organism evidence="3 4">
    <name type="scientific">Ramlibacter aurantiacus</name>
    <dbReference type="NCBI Taxonomy" id="2801330"/>
    <lineage>
        <taxon>Bacteria</taxon>
        <taxon>Pseudomonadati</taxon>
        <taxon>Pseudomonadota</taxon>
        <taxon>Betaproteobacteria</taxon>
        <taxon>Burkholderiales</taxon>
        <taxon>Comamonadaceae</taxon>
        <taxon>Ramlibacter</taxon>
    </lineage>
</organism>
<dbReference type="AlphaFoldDB" id="A0A936ZLY8"/>
<feature type="region of interest" description="Disordered" evidence="1">
    <location>
        <begin position="187"/>
        <end position="207"/>
    </location>
</feature>
<feature type="chain" id="PRO_5037382964" description="Lipoprotein" evidence="2">
    <location>
        <begin position="18"/>
        <end position="207"/>
    </location>
</feature>
<evidence type="ECO:0000313" key="4">
    <source>
        <dbReference type="Proteomes" id="UP000613011"/>
    </source>
</evidence>
<dbReference type="PROSITE" id="PS51257">
    <property type="entry name" value="PROKAR_LIPOPROTEIN"/>
    <property type="match status" value="1"/>
</dbReference>
<reference evidence="3" key="1">
    <citation type="submission" date="2021-01" db="EMBL/GenBank/DDBJ databases">
        <title>Ramlibacter sp. strain AW1 16S ribosomal RNA gene Genome sequencing and assembly.</title>
        <authorList>
            <person name="Kang M."/>
        </authorList>
    </citation>
    <scope>NUCLEOTIDE SEQUENCE</scope>
    <source>
        <strain evidence="3">AW1</strain>
    </source>
</reference>
<feature type="signal peptide" evidence="2">
    <location>
        <begin position="1"/>
        <end position="17"/>
    </location>
</feature>
<proteinExistence type="predicted"/>
<feature type="region of interest" description="Disordered" evidence="1">
    <location>
        <begin position="28"/>
        <end position="59"/>
    </location>
</feature>
<feature type="compositionally biased region" description="Low complexity" evidence="1">
    <location>
        <begin position="33"/>
        <end position="59"/>
    </location>
</feature>
<evidence type="ECO:0008006" key="5">
    <source>
        <dbReference type="Google" id="ProtNLM"/>
    </source>
</evidence>
<dbReference type="RefSeq" id="WP_201685309.1">
    <property type="nucleotide sequence ID" value="NZ_JAEQNA010000007.1"/>
</dbReference>
<keyword evidence="2" id="KW-0732">Signal</keyword>
<accession>A0A936ZLY8</accession>
<protein>
    <recommendedName>
        <fullName evidence="5">Lipoprotein</fullName>
    </recommendedName>
</protein>
<comment type="caution">
    <text evidence="3">The sequence shown here is derived from an EMBL/GenBank/DDBJ whole genome shotgun (WGS) entry which is preliminary data.</text>
</comment>
<gene>
    <name evidence="3" type="ORF">JI739_17955</name>
</gene>
<keyword evidence="4" id="KW-1185">Reference proteome</keyword>
<dbReference type="Proteomes" id="UP000613011">
    <property type="component" value="Unassembled WGS sequence"/>
</dbReference>
<sequence>MSRFKLLSLVFSGAVLAACGGGGSDSPAVDSGSSATAAPQTTAPEASAPATTASSDTAAPTAEKLFGTWEQCEVEGGTSSRRAYWFANNSDKFVTFALLIENFSSGDCSGTRESYYSHEAFGVLEGDKKAQDGANVAKLRRTKLISRTGGPRANGTSEGWTIGGKPMIDPDKIILSISEAGLRVGDRGNADAEGYSDELRPGFFKKK</sequence>
<evidence type="ECO:0000313" key="3">
    <source>
        <dbReference type="EMBL" id="MBL0422237.1"/>
    </source>
</evidence>
<evidence type="ECO:0000256" key="1">
    <source>
        <dbReference type="SAM" id="MobiDB-lite"/>
    </source>
</evidence>